<evidence type="ECO:0000256" key="1">
    <source>
        <dbReference type="ARBA" id="ARBA00022679"/>
    </source>
</evidence>
<dbReference type="Gene3D" id="3.40.630.30">
    <property type="match status" value="1"/>
</dbReference>
<keyword evidence="1 4" id="KW-0808">Transferase</keyword>
<dbReference type="OrthoDB" id="9805924at2"/>
<accession>A0A1G8AG40</accession>
<dbReference type="PANTHER" id="PTHR43877">
    <property type="entry name" value="AMINOALKYLPHOSPHONATE N-ACETYLTRANSFERASE-RELATED-RELATED"/>
    <property type="match status" value="1"/>
</dbReference>
<dbReference type="InterPro" id="IPR016181">
    <property type="entry name" value="Acyl_CoA_acyltransferase"/>
</dbReference>
<gene>
    <name evidence="4" type="ORF">SAMN04489720_0365</name>
</gene>
<evidence type="ECO:0000259" key="3">
    <source>
        <dbReference type="PROSITE" id="PS51186"/>
    </source>
</evidence>
<proteinExistence type="predicted"/>
<dbReference type="InterPro" id="IPR050832">
    <property type="entry name" value="Bact_Acetyltransf"/>
</dbReference>
<keyword evidence="2" id="KW-0012">Acyltransferase</keyword>
<dbReference type="RefSeq" id="WP_092501918.1">
    <property type="nucleotide sequence ID" value="NZ_LT629695.1"/>
</dbReference>
<dbReference type="AlphaFoldDB" id="A0A1G8AG40"/>
<dbReference type="CDD" id="cd04301">
    <property type="entry name" value="NAT_SF"/>
    <property type="match status" value="1"/>
</dbReference>
<evidence type="ECO:0000256" key="2">
    <source>
        <dbReference type="ARBA" id="ARBA00023315"/>
    </source>
</evidence>
<feature type="domain" description="N-acetyltransferase" evidence="3">
    <location>
        <begin position="4"/>
        <end position="152"/>
    </location>
</feature>
<name>A0A1G8AG40_9MICO</name>
<reference evidence="5" key="1">
    <citation type="submission" date="2016-10" db="EMBL/GenBank/DDBJ databases">
        <authorList>
            <person name="Varghese N."/>
            <person name="Submissions S."/>
        </authorList>
    </citation>
    <scope>NUCLEOTIDE SEQUENCE [LARGE SCALE GENOMIC DNA]</scope>
    <source>
        <strain evidence="5">DSM 22002</strain>
    </source>
</reference>
<organism evidence="4 5">
    <name type="scientific">Agrococcus jejuensis</name>
    <dbReference type="NCBI Taxonomy" id="399736"/>
    <lineage>
        <taxon>Bacteria</taxon>
        <taxon>Bacillati</taxon>
        <taxon>Actinomycetota</taxon>
        <taxon>Actinomycetes</taxon>
        <taxon>Micrococcales</taxon>
        <taxon>Microbacteriaceae</taxon>
        <taxon>Agrococcus</taxon>
    </lineage>
</organism>
<dbReference type="Pfam" id="PF00583">
    <property type="entry name" value="Acetyltransf_1"/>
    <property type="match status" value="1"/>
</dbReference>
<evidence type="ECO:0000313" key="5">
    <source>
        <dbReference type="Proteomes" id="UP000198822"/>
    </source>
</evidence>
<keyword evidence="5" id="KW-1185">Reference proteome</keyword>
<protein>
    <submittedName>
        <fullName evidence="4">Acetyltransferase (GNAT) domain-containing protein</fullName>
    </submittedName>
</protein>
<dbReference type="PROSITE" id="PS51186">
    <property type="entry name" value="GNAT"/>
    <property type="match status" value="1"/>
</dbReference>
<dbReference type="GO" id="GO:0016747">
    <property type="term" value="F:acyltransferase activity, transferring groups other than amino-acyl groups"/>
    <property type="evidence" value="ECO:0007669"/>
    <property type="project" value="InterPro"/>
</dbReference>
<dbReference type="InterPro" id="IPR000182">
    <property type="entry name" value="GNAT_dom"/>
</dbReference>
<dbReference type="Proteomes" id="UP000198822">
    <property type="component" value="Chromosome I"/>
</dbReference>
<dbReference type="STRING" id="399736.SAMN04489720_0365"/>
<dbReference type="SUPFAM" id="SSF55729">
    <property type="entry name" value="Acyl-CoA N-acyltransferases (Nat)"/>
    <property type="match status" value="1"/>
</dbReference>
<evidence type="ECO:0000313" key="4">
    <source>
        <dbReference type="EMBL" id="SDH19806.1"/>
    </source>
</evidence>
<sequence>MVDADLRLATVADARDVARLLHAFNAEFDTPTPRAEVLAERLATLVERDDTFAVVAGSPPNAVALVTLRPNVWAGTVALLDELYVEPDARGAGIGARVLALVAEEAARRGATGLEVEVDEPDVDAQRFYDREGLPLADATTGQRAFVVRRSL</sequence>
<dbReference type="EMBL" id="LT629695">
    <property type="protein sequence ID" value="SDH19806.1"/>
    <property type="molecule type" value="Genomic_DNA"/>
</dbReference>